<dbReference type="PRINTS" id="PR00154">
    <property type="entry name" value="AMPBINDING"/>
</dbReference>
<name>A0A840P764_9ACTN</name>
<dbReference type="InterPro" id="IPR009081">
    <property type="entry name" value="PP-bd_ACP"/>
</dbReference>
<dbReference type="GO" id="GO:0044550">
    <property type="term" value="P:secondary metabolite biosynthetic process"/>
    <property type="evidence" value="ECO:0007669"/>
    <property type="project" value="TreeGrafter"/>
</dbReference>
<dbReference type="Proteomes" id="UP000578449">
    <property type="component" value="Unassembled WGS sequence"/>
</dbReference>
<dbReference type="EMBL" id="JACHGN010000011">
    <property type="protein sequence ID" value="MBB5135508.1"/>
    <property type="molecule type" value="Genomic_DNA"/>
</dbReference>
<dbReference type="InterPro" id="IPR025110">
    <property type="entry name" value="AMP-bd_C"/>
</dbReference>
<keyword evidence="2" id="KW-0597">Phosphoprotein</keyword>
<keyword evidence="1" id="KW-0596">Phosphopantetheine</keyword>
<organism evidence="5 6">
    <name type="scientific">Thermocatellispora tengchongensis</name>
    <dbReference type="NCBI Taxonomy" id="1073253"/>
    <lineage>
        <taxon>Bacteria</taxon>
        <taxon>Bacillati</taxon>
        <taxon>Actinomycetota</taxon>
        <taxon>Actinomycetes</taxon>
        <taxon>Streptosporangiales</taxon>
        <taxon>Streptosporangiaceae</taxon>
        <taxon>Thermocatellispora</taxon>
    </lineage>
</organism>
<dbReference type="InterPro" id="IPR045851">
    <property type="entry name" value="AMP-bd_C_sf"/>
</dbReference>
<dbReference type="InterPro" id="IPR042099">
    <property type="entry name" value="ANL_N_sf"/>
</dbReference>
<dbReference type="PROSITE" id="PS00455">
    <property type="entry name" value="AMP_BINDING"/>
    <property type="match status" value="1"/>
</dbReference>
<sequence>MSNSAAGDLARMCHGIAVRLPRMPEMEEVRANLARAAGQVPALKSLRVWAEPVAFPAGDARSARRRATELRRAPAPEGPGLRAVFLEYADGPAELVIVAHRAVLTRDGLRGLAGVLTGSGGPAGEPPTPAGPPAPAQDAGARTPAWGLGDPARAGRHSAVALGPVRASGEELVRAASLVLSRYTGGEDDAVGVLRDDDAEAERACVGVVLSERRAGEEYEPCAAPYFPLTLWAERQEDGTLRGECRFDEDAVAPEIASRFARQVARAAERLAAGLPGAVEPDAEEIAELLAVGAGAPLAGHAPTTIHAAFEKVAAARPGAVAYTGEDATLDYAELDRRAERRARALRGLGAGPGELVGVCLERGADLVVTLLAVLKSGAAYLPMDVRHPRERLRATVEDAGARIVVAEDFPPAEGRTLVRPADLDAAPEAGHADGPQASPDDPAYVIFTSGSTGRPKGVVIPHRNVPALLAAVADDMRLGPEDVWTWFHSAAFDFSVWEIWGCLLTGGRLVMTPYWVSRAPHEFHRLLAEQRVTVLSQTPSAFAQLIHADAGTSADLAVRLVILGGEPLDVRILKEWFADHPPARCRVVNMFGITETTVHVTAQTVTAREMVERSRSVGGALPGWTVSVRDPEGRPVPFGAAGEIYVGGAGVALGYLNRPELTAERFVDDPYGGGRLYRSGDRGRLRPDGRLDHLGRLDNQVQLRGFRIELDEVRAALVEDPAVRAAAVVLNEEGDPRLDAYVVPAGPGPAVPAEIRGRLGRILPDYMIPGTITVLDDLPLTVNGKVDTARLPAPSAGAALVEEEPAPARGEGPAAAMLEIWRRAFGAPVSLDDDFFELGGNSLLAIRISAAMREAGLPQITLRDFYLNPTIRGLEAAMTTR</sequence>
<dbReference type="InterPro" id="IPR000873">
    <property type="entry name" value="AMP-dep_synth/lig_dom"/>
</dbReference>
<dbReference type="InterPro" id="IPR010071">
    <property type="entry name" value="AA_adenyl_dom"/>
</dbReference>
<evidence type="ECO:0000313" key="6">
    <source>
        <dbReference type="Proteomes" id="UP000578449"/>
    </source>
</evidence>
<proteinExistence type="predicted"/>
<gene>
    <name evidence="5" type="ORF">HNP84_005252</name>
</gene>
<evidence type="ECO:0000313" key="5">
    <source>
        <dbReference type="EMBL" id="MBB5135508.1"/>
    </source>
</evidence>
<dbReference type="Gene3D" id="1.10.1200.10">
    <property type="entry name" value="ACP-like"/>
    <property type="match status" value="1"/>
</dbReference>
<dbReference type="InterPro" id="IPR006162">
    <property type="entry name" value="Ppantetheine_attach_site"/>
</dbReference>
<dbReference type="NCBIfam" id="TIGR01733">
    <property type="entry name" value="AA-adenyl-dom"/>
    <property type="match status" value="1"/>
</dbReference>
<reference evidence="5 6" key="1">
    <citation type="submission" date="2020-08" db="EMBL/GenBank/DDBJ databases">
        <title>Genomic Encyclopedia of Type Strains, Phase IV (KMG-IV): sequencing the most valuable type-strain genomes for metagenomic binning, comparative biology and taxonomic classification.</title>
        <authorList>
            <person name="Goeker M."/>
        </authorList>
    </citation>
    <scope>NUCLEOTIDE SEQUENCE [LARGE SCALE GENOMIC DNA]</scope>
    <source>
        <strain evidence="5 6">DSM 45615</strain>
    </source>
</reference>
<feature type="region of interest" description="Disordered" evidence="3">
    <location>
        <begin position="116"/>
        <end position="144"/>
    </location>
</feature>
<dbReference type="RefSeq" id="WP_185052452.1">
    <property type="nucleotide sequence ID" value="NZ_BAABIX010000002.1"/>
</dbReference>
<protein>
    <submittedName>
        <fullName evidence="5">Amino acid adenylation domain-containing protein</fullName>
    </submittedName>
</protein>
<dbReference type="InterPro" id="IPR020845">
    <property type="entry name" value="AMP-binding_CS"/>
</dbReference>
<dbReference type="Pfam" id="PF00550">
    <property type="entry name" value="PP-binding"/>
    <property type="match status" value="1"/>
</dbReference>
<dbReference type="SUPFAM" id="SSF47336">
    <property type="entry name" value="ACP-like"/>
    <property type="match status" value="1"/>
</dbReference>
<keyword evidence="6" id="KW-1185">Reference proteome</keyword>
<evidence type="ECO:0000256" key="1">
    <source>
        <dbReference type="ARBA" id="ARBA00022450"/>
    </source>
</evidence>
<dbReference type="GO" id="GO:0043041">
    <property type="term" value="P:amino acid activation for nonribosomal peptide biosynthetic process"/>
    <property type="evidence" value="ECO:0007669"/>
    <property type="project" value="TreeGrafter"/>
</dbReference>
<evidence type="ECO:0000259" key="4">
    <source>
        <dbReference type="PROSITE" id="PS50075"/>
    </source>
</evidence>
<dbReference type="InterPro" id="IPR036736">
    <property type="entry name" value="ACP-like_sf"/>
</dbReference>
<evidence type="ECO:0000256" key="3">
    <source>
        <dbReference type="SAM" id="MobiDB-lite"/>
    </source>
</evidence>
<feature type="domain" description="Carrier" evidence="4">
    <location>
        <begin position="809"/>
        <end position="882"/>
    </location>
</feature>
<dbReference type="GO" id="GO:0005829">
    <property type="term" value="C:cytosol"/>
    <property type="evidence" value="ECO:0007669"/>
    <property type="project" value="TreeGrafter"/>
</dbReference>
<accession>A0A840P764</accession>
<dbReference type="Gene3D" id="3.30.300.30">
    <property type="match status" value="1"/>
</dbReference>
<dbReference type="Pfam" id="PF00501">
    <property type="entry name" value="AMP-binding"/>
    <property type="match status" value="1"/>
</dbReference>
<dbReference type="SUPFAM" id="SSF56801">
    <property type="entry name" value="Acetyl-CoA synthetase-like"/>
    <property type="match status" value="1"/>
</dbReference>
<dbReference type="AlphaFoldDB" id="A0A840P764"/>
<dbReference type="FunFam" id="3.40.50.12780:FF:000012">
    <property type="entry name" value="Non-ribosomal peptide synthetase"/>
    <property type="match status" value="1"/>
</dbReference>
<dbReference type="FunFam" id="3.40.50.980:FF:000001">
    <property type="entry name" value="Non-ribosomal peptide synthetase"/>
    <property type="match status" value="1"/>
</dbReference>
<evidence type="ECO:0000256" key="2">
    <source>
        <dbReference type="ARBA" id="ARBA00022553"/>
    </source>
</evidence>
<dbReference type="PROSITE" id="PS50075">
    <property type="entry name" value="CARRIER"/>
    <property type="match status" value="1"/>
</dbReference>
<dbReference type="PANTHER" id="PTHR45527">
    <property type="entry name" value="NONRIBOSOMAL PEPTIDE SYNTHETASE"/>
    <property type="match status" value="1"/>
</dbReference>
<dbReference type="PANTHER" id="PTHR45527:SF1">
    <property type="entry name" value="FATTY ACID SYNTHASE"/>
    <property type="match status" value="1"/>
</dbReference>
<dbReference type="Pfam" id="PF13193">
    <property type="entry name" value="AMP-binding_C"/>
    <property type="match status" value="1"/>
</dbReference>
<comment type="caution">
    <text evidence="5">The sequence shown here is derived from an EMBL/GenBank/DDBJ whole genome shotgun (WGS) entry which is preliminary data.</text>
</comment>
<dbReference type="GO" id="GO:0031177">
    <property type="term" value="F:phosphopantetheine binding"/>
    <property type="evidence" value="ECO:0007669"/>
    <property type="project" value="TreeGrafter"/>
</dbReference>
<dbReference type="InterPro" id="IPR020459">
    <property type="entry name" value="AMP-binding"/>
</dbReference>
<dbReference type="Gene3D" id="3.40.50.12780">
    <property type="entry name" value="N-terminal domain of ligase-like"/>
    <property type="match status" value="1"/>
</dbReference>
<feature type="compositionally biased region" description="Pro residues" evidence="3">
    <location>
        <begin position="124"/>
        <end position="135"/>
    </location>
</feature>
<dbReference type="PROSITE" id="PS00012">
    <property type="entry name" value="PHOSPHOPANTETHEINE"/>
    <property type="match status" value="1"/>
</dbReference>